<proteinExistence type="predicted"/>
<dbReference type="Proteomes" id="UP000238937">
    <property type="component" value="Unassembled WGS sequence"/>
</dbReference>
<organism evidence="1 2">
    <name type="scientific">Chamaesiphon polymorphus CCALA 037</name>
    <dbReference type="NCBI Taxonomy" id="2107692"/>
    <lineage>
        <taxon>Bacteria</taxon>
        <taxon>Bacillati</taxon>
        <taxon>Cyanobacteriota</taxon>
        <taxon>Cyanophyceae</taxon>
        <taxon>Gomontiellales</taxon>
        <taxon>Chamaesiphonaceae</taxon>
        <taxon>Chamaesiphon</taxon>
    </lineage>
</organism>
<gene>
    <name evidence="1" type="ORF">C7B77_16905</name>
</gene>
<evidence type="ECO:0000313" key="2">
    <source>
        <dbReference type="Proteomes" id="UP000238937"/>
    </source>
</evidence>
<dbReference type="EMBL" id="PVWO01000229">
    <property type="protein sequence ID" value="PSB54844.1"/>
    <property type="molecule type" value="Genomic_DNA"/>
</dbReference>
<protein>
    <submittedName>
        <fullName evidence="1">Uncharacterized protein</fullName>
    </submittedName>
</protein>
<evidence type="ECO:0000313" key="1">
    <source>
        <dbReference type="EMBL" id="PSB54844.1"/>
    </source>
</evidence>
<reference evidence="1 2" key="1">
    <citation type="submission" date="2018-03" db="EMBL/GenBank/DDBJ databases">
        <title>The ancient ancestry and fast evolution of plastids.</title>
        <authorList>
            <person name="Moore K.R."/>
            <person name="Magnabosco C."/>
            <person name="Momper L."/>
            <person name="Gold D.A."/>
            <person name="Bosak T."/>
            <person name="Fournier G.P."/>
        </authorList>
    </citation>
    <scope>NUCLEOTIDE SEQUENCE [LARGE SCALE GENOMIC DNA]</scope>
    <source>
        <strain evidence="1 2">CCALA 037</strain>
    </source>
</reference>
<accession>A0A2T1GC14</accession>
<keyword evidence="2" id="KW-1185">Reference proteome</keyword>
<name>A0A2T1GC14_9CYAN</name>
<sequence length="126" mass="14242">MNEGQQLRFKQSIVAQTVYYVSQRLPPVERDEGERGFIELANRWLAQPTAENADKALMAAVFDRVDGGVRYFDYSDYFLLPAEVVGAENGYEATKDALKAAGEFVAEAKQWQRVVADRILADTEYI</sequence>
<dbReference type="AlphaFoldDB" id="A0A2T1GC14"/>
<comment type="caution">
    <text evidence="1">The sequence shown here is derived from an EMBL/GenBank/DDBJ whole genome shotgun (WGS) entry which is preliminary data.</text>
</comment>